<evidence type="ECO:0000256" key="4">
    <source>
        <dbReference type="SAM" id="SignalP"/>
    </source>
</evidence>
<evidence type="ECO:0000313" key="5">
    <source>
        <dbReference type="EMBL" id="HIZ79829.1"/>
    </source>
</evidence>
<gene>
    <name evidence="5" type="ORF">IAA17_08590</name>
</gene>
<keyword evidence="4" id="KW-0732">Signal</keyword>
<feature type="repeat" description="Cell wall-binding" evidence="2">
    <location>
        <begin position="375"/>
        <end position="394"/>
    </location>
</feature>
<reference evidence="5" key="2">
    <citation type="submission" date="2021-04" db="EMBL/GenBank/DDBJ databases">
        <authorList>
            <person name="Gilroy R."/>
        </authorList>
    </citation>
    <scope>NUCLEOTIDE SEQUENCE</scope>
    <source>
        <strain evidence="5">ChiBcec1-1093</strain>
    </source>
</reference>
<dbReference type="EMBL" id="DXBC01000132">
    <property type="protein sequence ID" value="HIZ79829.1"/>
    <property type="molecule type" value="Genomic_DNA"/>
</dbReference>
<dbReference type="InterPro" id="IPR018337">
    <property type="entry name" value="Cell_wall/Cho-bd_repeat"/>
</dbReference>
<dbReference type="SUPFAM" id="SSF69360">
    <property type="entry name" value="Cell wall binding repeat"/>
    <property type="match status" value="1"/>
</dbReference>
<proteinExistence type="predicted"/>
<dbReference type="Proteomes" id="UP000824101">
    <property type="component" value="Unassembled WGS sequence"/>
</dbReference>
<dbReference type="PROSITE" id="PS51170">
    <property type="entry name" value="CW"/>
    <property type="match status" value="2"/>
</dbReference>
<accession>A0A9D2GHM0</accession>
<dbReference type="Gene3D" id="2.10.270.20">
    <property type="match status" value="1"/>
</dbReference>
<feature type="repeat" description="Cell wall-binding" evidence="2">
    <location>
        <begin position="303"/>
        <end position="322"/>
    </location>
</feature>
<dbReference type="Pfam" id="PF19127">
    <property type="entry name" value="Choline_bind_3"/>
    <property type="match status" value="2"/>
</dbReference>
<feature type="chain" id="PRO_5039084390" evidence="4">
    <location>
        <begin position="34"/>
        <end position="434"/>
    </location>
</feature>
<evidence type="ECO:0000256" key="2">
    <source>
        <dbReference type="PROSITE-ProRule" id="PRU00591"/>
    </source>
</evidence>
<feature type="signal peptide" evidence="4">
    <location>
        <begin position="1"/>
        <end position="33"/>
    </location>
</feature>
<sequence length="434" mass="48351">MGRDDNMIKWKRGLGCFLAAAVLAGIPAPAVQADTSVIRSVSIKVKSSDLEVGDRLPDISIGTEEQETSGEVYIYETTDKYDIADAEWVTSESKDMTIGEEPKMKIWLSPGSDKDTDYYFRGSYGSSNVTVSGGTFVSASRDGDDLVVTLRIRPIRGTYGAPEDAYWAESGFGKARWTKSEEASSGAYEVVLYRGNSEVTRLDAYKGTSYNFYPYMTKEGVYSFKVRTVPYTDTEKQYGKKSDWTESDEMYISQEDVSDGTGQGSGSPSAPGSSGGAVTADQVGWIQQGNNWYFRYPDGTYHTNGWLTIQDCWYRFDSNGLMLTGWQYLDGRWYYLKPYTGGPKGALAVGWNYINDKWYFLNNGMFTDLPGGAMVTGWLTINGKQYYLDASGAMVEGWAKVGEDYYYFYPGTGEKAYNTSIGVFELDADGKWKR</sequence>
<evidence type="ECO:0000256" key="3">
    <source>
        <dbReference type="SAM" id="MobiDB-lite"/>
    </source>
</evidence>
<protein>
    <submittedName>
        <fullName evidence="5">N-acetylmuramoyl-L-alanine amidase family protein</fullName>
    </submittedName>
</protein>
<dbReference type="AlphaFoldDB" id="A0A9D2GHM0"/>
<dbReference type="Pfam" id="PF01473">
    <property type="entry name" value="Choline_bind_1"/>
    <property type="match status" value="2"/>
</dbReference>
<evidence type="ECO:0000313" key="6">
    <source>
        <dbReference type="Proteomes" id="UP000824101"/>
    </source>
</evidence>
<reference evidence="5" key="1">
    <citation type="journal article" date="2021" name="PeerJ">
        <title>Extensive microbial diversity within the chicken gut microbiome revealed by metagenomics and culture.</title>
        <authorList>
            <person name="Gilroy R."/>
            <person name="Ravi A."/>
            <person name="Getino M."/>
            <person name="Pursley I."/>
            <person name="Horton D.L."/>
            <person name="Alikhan N.F."/>
            <person name="Baker D."/>
            <person name="Gharbi K."/>
            <person name="Hall N."/>
            <person name="Watson M."/>
            <person name="Adriaenssens E.M."/>
            <person name="Foster-Nyarko E."/>
            <person name="Jarju S."/>
            <person name="Secka A."/>
            <person name="Antonio M."/>
            <person name="Oren A."/>
            <person name="Chaudhuri R.R."/>
            <person name="La Ragione R."/>
            <person name="Hildebrand F."/>
            <person name="Pallen M.J."/>
        </authorList>
    </citation>
    <scope>NUCLEOTIDE SEQUENCE</scope>
    <source>
        <strain evidence="5">ChiBcec1-1093</strain>
    </source>
</reference>
<organism evidence="5 6">
    <name type="scientific">Candidatus Lachnoclostridium stercorigallinarum</name>
    <dbReference type="NCBI Taxonomy" id="2838634"/>
    <lineage>
        <taxon>Bacteria</taxon>
        <taxon>Bacillati</taxon>
        <taxon>Bacillota</taxon>
        <taxon>Clostridia</taxon>
        <taxon>Lachnospirales</taxon>
        <taxon>Lachnospiraceae</taxon>
    </lineage>
</organism>
<feature type="region of interest" description="Disordered" evidence="3">
    <location>
        <begin position="256"/>
        <end position="278"/>
    </location>
</feature>
<dbReference type="Gene3D" id="2.10.270.10">
    <property type="entry name" value="Cholin Binding"/>
    <property type="match status" value="1"/>
</dbReference>
<name>A0A9D2GHM0_9FIRM</name>
<comment type="caution">
    <text evidence="5">The sequence shown here is derived from an EMBL/GenBank/DDBJ whole genome shotgun (WGS) entry which is preliminary data.</text>
</comment>
<keyword evidence="1" id="KW-0677">Repeat</keyword>
<evidence type="ECO:0000256" key="1">
    <source>
        <dbReference type="ARBA" id="ARBA00022737"/>
    </source>
</evidence>